<dbReference type="PANTHER" id="PTHR46082:SF11">
    <property type="entry name" value="AAA+ ATPASE DOMAIN-CONTAINING PROTEIN-RELATED"/>
    <property type="match status" value="1"/>
</dbReference>
<dbReference type="SUPFAM" id="SSF52540">
    <property type="entry name" value="P-loop containing nucleoside triphosphate hydrolases"/>
    <property type="match status" value="1"/>
</dbReference>
<dbReference type="RefSeq" id="WP_282765267.1">
    <property type="nucleotide sequence ID" value="NZ_JASCTH010000029.1"/>
</dbReference>
<organism evidence="1 2">
    <name type="scientific">Actinoplanes sandaracinus</name>
    <dbReference type="NCBI Taxonomy" id="3045177"/>
    <lineage>
        <taxon>Bacteria</taxon>
        <taxon>Bacillati</taxon>
        <taxon>Actinomycetota</taxon>
        <taxon>Actinomycetes</taxon>
        <taxon>Micromonosporales</taxon>
        <taxon>Micromonosporaceae</taxon>
        <taxon>Actinoplanes</taxon>
    </lineage>
</organism>
<proteinExistence type="predicted"/>
<protein>
    <submittedName>
        <fullName evidence="1">FxSxx-COOH system tetratricopeptide repeat protein</fullName>
    </submittedName>
</protein>
<dbReference type="SUPFAM" id="SSF48452">
    <property type="entry name" value="TPR-like"/>
    <property type="match status" value="2"/>
</dbReference>
<dbReference type="EMBL" id="JASCTH010000029">
    <property type="protein sequence ID" value="MDI6104012.1"/>
    <property type="molecule type" value="Genomic_DNA"/>
</dbReference>
<reference evidence="1 2" key="1">
    <citation type="submission" date="2023-05" db="EMBL/GenBank/DDBJ databases">
        <title>Actinoplanes sp. NEAU-A12 genome sequencing.</title>
        <authorList>
            <person name="Wang Z.-S."/>
        </authorList>
    </citation>
    <scope>NUCLEOTIDE SEQUENCE [LARGE SCALE GENOMIC DNA]</scope>
    <source>
        <strain evidence="1 2">NEAU-A12</strain>
    </source>
</reference>
<dbReference type="Pfam" id="PF13374">
    <property type="entry name" value="TPR_10"/>
    <property type="match status" value="2"/>
</dbReference>
<accession>A0ABT6WW87</accession>
<gene>
    <name evidence="1" type="primary">fxsT</name>
    <name evidence="1" type="ORF">QLQ12_36025</name>
</gene>
<name>A0ABT6WW87_9ACTN</name>
<dbReference type="InterPro" id="IPR011990">
    <property type="entry name" value="TPR-like_helical_dom_sf"/>
</dbReference>
<dbReference type="InterPro" id="IPR053137">
    <property type="entry name" value="NLR-like"/>
</dbReference>
<evidence type="ECO:0000313" key="2">
    <source>
        <dbReference type="Proteomes" id="UP001241758"/>
    </source>
</evidence>
<dbReference type="PANTHER" id="PTHR46082">
    <property type="entry name" value="ATP/GTP-BINDING PROTEIN-RELATED"/>
    <property type="match status" value="1"/>
</dbReference>
<dbReference type="Gene3D" id="1.25.40.10">
    <property type="entry name" value="Tetratricopeptide repeat domain"/>
    <property type="match status" value="2"/>
</dbReference>
<dbReference type="NCBIfam" id="NF040586">
    <property type="entry name" value="FxSxx_TPR"/>
    <property type="match status" value="1"/>
</dbReference>
<dbReference type="InterPro" id="IPR027417">
    <property type="entry name" value="P-loop_NTPase"/>
</dbReference>
<dbReference type="Gene3D" id="3.40.50.300">
    <property type="entry name" value="P-loop containing nucleotide triphosphate hydrolases"/>
    <property type="match status" value="2"/>
</dbReference>
<comment type="caution">
    <text evidence="1">The sequence shown here is derived from an EMBL/GenBank/DDBJ whole genome shotgun (WGS) entry which is preliminary data.</text>
</comment>
<sequence length="1242" mass="135506">MLARIGRDVLVLDLSAEGAAAQEYLGPFLAEETTGGLGRDAAAVLPASPREVGGSAIRLRRFVVGPGRLDILQAGMPEHVSVAALRQVTDNSDYAYVLIDAPADRTGATPSAVVRESLASLAAISDRLVVCLNPQSHNLHETAELTADLCGRIAEQPAVSLVVSHFGEAVEQAERTRQEAEAAFEPFVGARRLITLPTQHYWDYLAILKESPGGALPEAYGRLLHEIAPHERERTIQRPQTLSNRYLATMDRRMTADSVASRATAEPREPVAVLHHPADQQIVEWLAGQLGAHGLDARPCPVPPGAPIEVPDGSVIAVVSRHRNGVLAGLPADVRTGERELVVIQVDEELERLPSAIPASVVHLDRAQPAKMAATRLFAALGLSGVARPVGAAGGGPGALRLFGEPRLRNPAPAKEEMFFGRDKEIREIRRLLTQRHKVTVSGPGGIGKTALVLDYLERFRAEYDTVWWIAAHDIRVVRAKLAELGHQLNVRPRGNLTDATLDLIAAGRAPRGVVDPGKCLLVYDGVTDPARLTPLLPSGGDAHVVITTRHGGDGAGDDNDGEFVLGPLAAEEGVIGLAALFERNDGELAYLTDEEARQVVSAAGRSGAALRLASTYLRNVVNAEKGLGEVGDVSPLRRTLGAALSRVNAVTAGVDCPEAALLELVLEQLLTDPYGARAQHLAEMCAYLSPDGIDLRLLRAPAMLTQFVHPDRGGVREGITADDIDRTMWTGARFGLFDVRWSEDALLRTVPAFESLLLERLSPEQREQRREQVRRGLAGVAVVLPWEGETRMRSAASQWTRSIYQELQRHFDTCEAAEAGDPAIREWVVRQLRFLVRNADQSDLRYVRPLMEALYHRWFEEFRGEELTLRLANELTNVYRGLGRFREAMELDRRMLTEYGSVLGRDHFRILVLRGGITAAYRAMGEFDAAIAEEESIRQHFAATHGPGHPDTLTASHNLAVSQFLSGFADLALATERKVYAGRLHLLGPQATQTLWSEMECGIYTREVGDYTAAVGMLETVEQRMHEAHLDRAGTHRLRARRHLAIARRLADDPAADPEVMEQILRMYEELFGPDHPQTWATRLSLAAEAHHAGKHEQATRLAGEVLAHYESDLGDTHPFTAATRANLAVYQQHAEAYPQALANARRAHDALASRLGAPHPWTLTALLGRVLVEAGQQEKSAVDHAGEALSLASEFLSPEHPILRVASLWSEELRRGASAAALRVPGAVPARHIDITIPET</sequence>
<evidence type="ECO:0000313" key="1">
    <source>
        <dbReference type="EMBL" id="MDI6104012.1"/>
    </source>
</evidence>
<keyword evidence="2" id="KW-1185">Reference proteome</keyword>
<dbReference type="Proteomes" id="UP001241758">
    <property type="component" value="Unassembled WGS sequence"/>
</dbReference>